<keyword evidence="5" id="KW-1185">Reference proteome</keyword>
<proteinExistence type="predicted"/>
<accession>A0A5S4YU21</accession>
<dbReference type="EMBL" id="VSTH01000022">
    <property type="protein sequence ID" value="TYO66997.1"/>
    <property type="molecule type" value="Genomic_DNA"/>
</dbReference>
<reference evidence="4 5" key="1">
    <citation type="submission" date="2019-08" db="EMBL/GenBank/DDBJ databases">
        <title>Bradyrhizobium hipponensis sp. nov., a rhizobium isolated from a Lupinus angustifolius root nodule in Tunisia.</title>
        <authorList>
            <person name="Off K."/>
            <person name="Rejili M."/>
            <person name="Mars M."/>
            <person name="Brachmann A."/>
            <person name="Marin M."/>
        </authorList>
    </citation>
    <scope>NUCLEOTIDE SEQUENCE [LARGE SCALE GENOMIC DNA]</scope>
    <source>
        <strain evidence="5">aSej3</strain>
    </source>
</reference>
<dbReference type="Pfam" id="PF00015">
    <property type="entry name" value="MCPsignal"/>
    <property type="match status" value="1"/>
</dbReference>
<comment type="caution">
    <text evidence="4">The sequence shown here is derived from an EMBL/GenBank/DDBJ whole genome shotgun (WGS) entry which is preliminary data.</text>
</comment>
<evidence type="ECO:0000313" key="4">
    <source>
        <dbReference type="EMBL" id="TYO66997.1"/>
    </source>
</evidence>
<sequence length="608" mass="65153">MSAIVNPDFISACENSVRPFPDKRDLMAFGLFRKRLPDLAASVAAPQGAQPAANSNPAPAAEGDSAREILELLELELGGMIRQLERAANSVAGGAEATAATLADIRQRTDALTGRTNSAQSNASTFAQAADKFTQSAHGIGAQVREAGKLADQASAAAQEARANVDRLRESSAAIGNVVNLIAQIARQTTLLALNSTIEAARAGAAGKGFAVVATEVKALAVQTQGATEEITKKIDALQRDAAGSADAVHRISQAIEAIRPVFDTVNGAVAEQNATTGEVSSNAASASQFIISVGESAAEIDAATKAAWTHGENVASAGKAVTTFAQKLKSRCAILLRQSEHDDRRKTERLPCHLKLETARGILPVYEISMDGVLIGGADAGRLAAQAIIDGSLEDVGTCRLRVVEQTKAGARTLFVSPNAELSEKIEDKLWSIHEENTEYVTRAMEAGTALTRIFEHAIARGEVKIDDLFDTDYVEIAGTNPQQYRTKYLDWADRALPPFQEAFLAKEPRMAFCAMVDRNGFLPVHNKIYSHPQRPGDAAWNTANSRNRRIFNDPAGLAAAHNLRSYLVQSYARDMGNGNTVMMREIDVPIRVQGRHWGGFRTAYKL</sequence>
<dbReference type="SUPFAM" id="SSF58104">
    <property type="entry name" value="Methyl-accepting chemotaxis protein (MCP) signaling domain"/>
    <property type="match status" value="1"/>
</dbReference>
<dbReference type="AlphaFoldDB" id="A0A5S4YU21"/>
<dbReference type="GO" id="GO:0016020">
    <property type="term" value="C:membrane"/>
    <property type="evidence" value="ECO:0007669"/>
    <property type="project" value="InterPro"/>
</dbReference>
<protein>
    <submittedName>
        <fullName evidence="4">Methyl-accepting chemotaxis protein</fullName>
    </submittedName>
</protein>
<dbReference type="SMART" id="SM00283">
    <property type="entry name" value="MA"/>
    <property type="match status" value="1"/>
</dbReference>
<dbReference type="PANTHER" id="PTHR32089:SF112">
    <property type="entry name" value="LYSOZYME-LIKE PROTEIN-RELATED"/>
    <property type="match status" value="1"/>
</dbReference>
<gene>
    <name evidence="4" type="ORF">FXV83_08495</name>
</gene>
<dbReference type="PANTHER" id="PTHR32089">
    <property type="entry name" value="METHYL-ACCEPTING CHEMOTAXIS PROTEIN MCPB"/>
    <property type="match status" value="1"/>
</dbReference>
<evidence type="ECO:0000256" key="1">
    <source>
        <dbReference type="ARBA" id="ARBA00023224"/>
    </source>
</evidence>
<evidence type="ECO:0000313" key="5">
    <source>
        <dbReference type="Proteomes" id="UP000324797"/>
    </source>
</evidence>
<name>A0A5S4YU21_9BRAD</name>
<feature type="domain" description="Methyl-accepting transducer" evidence="3">
    <location>
        <begin position="73"/>
        <end position="323"/>
    </location>
</feature>
<dbReference type="GO" id="GO:0007165">
    <property type="term" value="P:signal transduction"/>
    <property type="evidence" value="ECO:0007669"/>
    <property type="project" value="UniProtKB-KW"/>
</dbReference>
<organism evidence="4 5">
    <name type="scientific">Bradyrhizobium hipponense</name>
    <dbReference type="NCBI Taxonomy" id="2605638"/>
    <lineage>
        <taxon>Bacteria</taxon>
        <taxon>Pseudomonadati</taxon>
        <taxon>Pseudomonadota</taxon>
        <taxon>Alphaproteobacteria</taxon>
        <taxon>Hyphomicrobiales</taxon>
        <taxon>Nitrobacteraceae</taxon>
        <taxon>Bradyrhizobium</taxon>
    </lineage>
</organism>
<dbReference type="PROSITE" id="PS50111">
    <property type="entry name" value="CHEMOTAXIS_TRANSDUC_2"/>
    <property type="match status" value="1"/>
</dbReference>
<dbReference type="InterPro" id="IPR004089">
    <property type="entry name" value="MCPsignal_dom"/>
</dbReference>
<dbReference type="Gene3D" id="1.10.287.950">
    <property type="entry name" value="Methyl-accepting chemotaxis protein"/>
    <property type="match status" value="1"/>
</dbReference>
<keyword evidence="1 2" id="KW-0807">Transducer</keyword>
<dbReference type="Proteomes" id="UP000324797">
    <property type="component" value="Unassembled WGS sequence"/>
</dbReference>
<evidence type="ECO:0000259" key="3">
    <source>
        <dbReference type="PROSITE" id="PS50111"/>
    </source>
</evidence>
<evidence type="ECO:0000256" key="2">
    <source>
        <dbReference type="PROSITE-ProRule" id="PRU00284"/>
    </source>
</evidence>